<sequence length="232" mass="23106">MDSTVRAALSPKLDAPPPPPSTAPRRPLTAAENLSVGATAGAIEITIQQPTIALKNAMQTGAPLPRSIPALYRGLGVNVVSIAPITAVQFSLTAALTAVVLSRRPALPAWLYGPQAPVPEPTGAPPVTSAAGDASAPPRQAKALSLPAAARALAASAAVRGVTHPWRGFWATAGRDALYTAAYMGVAGSGAGLGLLGGIGGVVPRAGRIGGAVAILGGVKGVLEDLVIDYRG</sequence>
<keyword evidence="2" id="KW-1185">Reference proteome</keyword>
<name>A0ACC3BNM9_PYRYE</name>
<gene>
    <name evidence="1" type="ORF">I4F81_002118</name>
</gene>
<dbReference type="Proteomes" id="UP000798662">
    <property type="component" value="Chromosome 1"/>
</dbReference>
<comment type="caution">
    <text evidence="1">The sequence shown here is derived from an EMBL/GenBank/DDBJ whole genome shotgun (WGS) entry which is preliminary data.</text>
</comment>
<dbReference type="EMBL" id="CM020618">
    <property type="protein sequence ID" value="KAK1859523.1"/>
    <property type="molecule type" value="Genomic_DNA"/>
</dbReference>
<proteinExistence type="predicted"/>
<accession>A0ACC3BNM9</accession>
<reference evidence="1" key="1">
    <citation type="submission" date="2019-11" db="EMBL/GenBank/DDBJ databases">
        <title>Nori genome reveals adaptations in red seaweeds to the harsh intertidal environment.</title>
        <authorList>
            <person name="Wang D."/>
            <person name="Mao Y."/>
        </authorList>
    </citation>
    <scope>NUCLEOTIDE SEQUENCE</scope>
    <source>
        <tissue evidence="1">Gametophyte</tissue>
    </source>
</reference>
<evidence type="ECO:0000313" key="2">
    <source>
        <dbReference type="Proteomes" id="UP000798662"/>
    </source>
</evidence>
<evidence type="ECO:0000313" key="1">
    <source>
        <dbReference type="EMBL" id="KAK1859523.1"/>
    </source>
</evidence>
<protein>
    <submittedName>
        <fullName evidence="1">Uncharacterized protein</fullName>
    </submittedName>
</protein>
<organism evidence="1 2">
    <name type="scientific">Pyropia yezoensis</name>
    <name type="common">Susabi-nori</name>
    <name type="synonym">Porphyra yezoensis</name>
    <dbReference type="NCBI Taxonomy" id="2788"/>
    <lineage>
        <taxon>Eukaryota</taxon>
        <taxon>Rhodophyta</taxon>
        <taxon>Bangiophyceae</taxon>
        <taxon>Bangiales</taxon>
        <taxon>Bangiaceae</taxon>
        <taxon>Pyropia</taxon>
    </lineage>
</organism>